<sequence>MPSESPLISVPRKTTVDVDWTPQIYHTISTVYGETPSSYADECNALNRCRQDAVRGSAGSDITGRDLLYKYFGQLELLELRFPDVRVGFPWNDAFTLKQISQHSLAYEKASVIFTIAATLSSLAASQNRSSPEGIKRGFHFFRCSAGMFTYINENFLHAPSTDLSKEVIKALVELQLAQATEIFFGKMTEEKKGVTLKARVCAQAAHLYQGLLEQAKDLVAKSIFDRTWWILLQVKAKHFLAQSQFQRALADVAASKHGDALTRLQIAETTAKEAHRLAQTLTATFFPVKTPSLPADAATALEDITKTHLALCKEIRASTARDNDLIYHATLTSEASLPPIDKSAVATPIPIQEIYATPEVQKVVGADIFARLVPLSVHESASLYSEEKAKVVRSETETCELANTELSAALEHMGLPSSLSKYKAGNTANQQAVLADPGPQVRSWASDIKRDEGESRIVDMLEILSRSRAKVSADLEWIQRELDNETRECEQGRRKYDHLWEQSPSASHTRQMRQSLRNHRDACERAAQSDRHVADLWTRISPEVAILADPTGERVERVFAEAAAAASGTRESNLLDADVDEDEGDDTKRQIAAIEDGLSRLQAIRRERNDVLKDLKERIQADDISHLLILNRKSQTVEPALFAAELEKFKGHQSRIAATQHYQQTALKDVTDRYDRLTQSRRSQDIQAKWASVDRARKSAVARFKQAFEAYGDARAGLGKGLAFYQDLTEVVTGLRAEATQYVNARSLERTQMASQAELNKRLSSSSASQPPPMSPPVQSLEQSLSGMSFGYGPSSGQRQPAQVSGYGNFSPTASTSPYGQLGSFNAFSDDRQGPSIPTRQDSYGGAAPSSYSTVPPRPTPPAQSSMSPGLPPPPSRLAYSSNASAPTQPSYVSTYNTYASQPTGYAPAAATSAAVQNQQWQQPQQSHLRQYPQPYAQMSPPHQQVYDSLQQPSNPLAQRSAPPPPSSAQDRLYQLPHNPYTSRQ</sequence>
<dbReference type="OrthoDB" id="2141925at2759"/>
<feature type="domain" description="BRO1" evidence="7">
    <location>
        <begin position="6"/>
        <end position="407"/>
    </location>
</feature>
<evidence type="ECO:0000256" key="4">
    <source>
        <dbReference type="ARBA" id="ARBA00022753"/>
    </source>
</evidence>
<dbReference type="HOGENOM" id="CLU_003661_0_0_1"/>
<gene>
    <name evidence="8" type="primary">Mo01735</name>
    <name evidence="8" type="ORF">E5Q_01735</name>
</gene>
<feature type="compositionally biased region" description="Polar residues" evidence="6">
    <location>
        <begin position="942"/>
        <end position="959"/>
    </location>
</feature>
<comment type="subcellular location">
    <subcellularLocation>
        <location evidence="2">Cytoplasm</location>
    </subcellularLocation>
    <subcellularLocation>
        <location evidence="1">Endosome</location>
    </subcellularLocation>
</comment>
<dbReference type="Pfam" id="PF03097">
    <property type="entry name" value="BRO1"/>
    <property type="match status" value="1"/>
</dbReference>
<dbReference type="RefSeq" id="XP_014566677.1">
    <property type="nucleotide sequence ID" value="XM_014711191.1"/>
</dbReference>
<dbReference type="Gene3D" id="1.25.40.280">
    <property type="entry name" value="alix/aip1 like domains"/>
    <property type="match status" value="1"/>
</dbReference>
<reference evidence="8 9" key="1">
    <citation type="journal article" date="2011" name="J. Gen. Appl. Microbiol.">
        <title>Draft genome sequencing of the enigmatic basidiomycete Mixia osmundae.</title>
        <authorList>
            <person name="Nishida H."/>
            <person name="Nagatsuka Y."/>
            <person name="Sugiyama J."/>
        </authorList>
    </citation>
    <scope>NUCLEOTIDE SEQUENCE [LARGE SCALE GENOMIC DNA]</scope>
    <source>
        <strain evidence="9">CBS 9802 / IAM 14324 / JCM 22182 / KY 12970</strain>
    </source>
</reference>
<feature type="compositionally biased region" description="Polar residues" evidence="6">
    <location>
        <begin position="796"/>
        <end position="828"/>
    </location>
</feature>
<dbReference type="Pfam" id="PF13949">
    <property type="entry name" value="ALIX_LYPXL_bnd"/>
    <property type="match status" value="1"/>
</dbReference>
<dbReference type="InterPro" id="IPR038499">
    <property type="entry name" value="BRO1_sf"/>
</dbReference>
<keyword evidence="9" id="KW-1185">Reference proteome</keyword>
<evidence type="ECO:0000259" key="7">
    <source>
        <dbReference type="PROSITE" id="PS51180"/>
    </source>
</evidence>
<organism evidence="8 9">
    <name type="scientific">Mixia osmundae (strain CBS 9802 / IAM 14324 / JCM 22182 / KY 12970)</name>
    <dbReference type="NCBI Taxonomy" id="764103"/>
    <lineage>
        <taxon>Eukaryota</taxon>
        <taxon>Fungi</taxon>
        <taxon>Dikarya</taxon>
        <taxon>Basidiomycota</taxon>
        <taxon>Pucciniomycotina</taxon>
        <taxon>Mixiomycetes</taxon>
        <taxon>Mixiales</taxon>
        <taxon>Mixiaceae</taxon>
        <taxon>Mixia</taxon>
    </lineage>
</organism>
<dbReference type="Proteomes" id="UP000009131">
    <property type="component" value="Unassembled WGS sequence"/>
</dbReference>
<dbReference type="CDD" id="cd09242">
    <property type="entry name" value="BRO1_ScBro1_like"/>
    <property type="match status" value="1"/>
</dbReference>
<dbReference type="Gene3D" id="1.20.140.50">
    <property type="entry name" value="alix/aip1 like domains"/>
    <property type="match status" value="1"/>
</dbReference>
<feature type="compositionally biased region" description="Low complexity" evidence="6">
    <location>
        <begin position="908"/>
        <end position="932"/>
    </location>
</feature>
<feature type="region of interest" description="Disordered" evidence="6">
    <location>
        <begin position="756"/>
        <end position="986"/>
    </location>
</feature>
<evidence type="ECO:0000256" key="2">
    <source>
        <dbReference type="ARBA" id="ARBA00004496"/>
    </source>
</evidence>
<keyword evidence="4" id="KW-0967">Endosome</keyword>
<evidence type="ECO:0000256" key="1">
    <source>
        <dbReference type="ARBA" id="ARBA00004177"/>
    </source>
</evidence>
<evidence type="ECO:0000256" key="3">
    <source>
        <dbReference type="ARBA" id="ARBA00022490"/>
    </source>
</evidence>
<dbReference type="SMART" id="SM01041">
    <property type="entry name" value="BRO1"/>
    <property type="match status" value="1"/>
</dbReference>
<dbReference type="Gene3D" id="1.20.120.560">
    <property type="entry name" value="alix/aip1 in complex with the ypdl late domain"/>
    <property type="match status" value="1"/>
</dbReference>
<dbReference type="PANTHER" id="PTHR23030:SF30">
    <property type="entry name" value="TYROSINE-PROTEIN PHOSPHATASE NON-RECEPTOR TYPE 23"/>
    <property type="match status" value="1"/>
</dbReference>
<dbReference type="STRING" id="764103.G7DWY3"/>
<dbReference type="PANTHER" id="PTHR23030">
    <property type="entry name" value="PCD6 INTERACTING PROTEIN-RELATED"/>
    <property type="match status" value="1"/>
</dbReference>
<dbReference type="InParanoid" id="G7DWY3"/>
<protein>
    <recommendedName>
        <fullName evidence="5">BRO domain-containing protein 1</fullName>
    </recommendedName>
</protein>
<name>G7DWY3_MIXOS</name>
<comment type="caution">
    <text evidence="8">The sequence shown here is derived from an EMBL/GenBank/DDBJ whole genome shotgun (WGS) entry which is preliminary data.</text>
</comment>
<dbReference type="eggNOG" id="KOG2220">
    <property type="taxonomic scope" value="Eukaryota"/>
</dbReference>
<reference evidence="8 9" key="2">
    <citation type="journal article" date="2012" name="Open Biol.">
        <title>Characteristics of nucleosomes and linker DNA regions on the genome of the basidiomycete Mixia osmundae revealed by mono- and dinucleosome mapping.</title>
        <authorList>
            <person name="Nishida H."/>
            <person name="Kondo S."/>
            <person name="Matsumoto T."/>
            <person name="Suzuki Y."/>
            <person name="Yoshikawa H."/>
            <person name="Taylor T.D."/>
            <person name="Sugiyama J."/>
        </authorList>
    </citation>
    <scope>NUCLEOTIDE SEQUENCE [LARGE SCALE GENOMIC DNA]</scope>
    <source>
        <strain evidence="9">CBS 9802 / IAM 14324 / JCM 22182 / KY 12970</strain>
    </source>
</reference>
<proteinExistence type="predicted"/>
<dbReference type="GO" id="GO:0043328">
    <property type="term" value="P:protein transport to vacuole involved in ubiquitin-dependent protein catabolic process via the multivesicular body sorting pathway"/>
    <property type="evidence" value="ECO:0007669"/>
    <property type="project" value="TreeGrafter"/>
</dbReference>
<evidence type="ECO:0000313" key="8">
    <source>
        <dbReference type="EMBL" id="GAA95080.1"/>
    </source>
</evidence>
<evidence type="ECO:0000313" key="9">
    <source>
        <dbReference type="Proteomes" id="UP000009131"/>
    </source>
</evidence>
<dbReference type="PROSITE" id="PS51180">
    <property type="entry name" value="BRO1"/>
    <property type="match status" value="1"/>
</dbReference>
<evidence type="ECO:0000256" key="5">
    <source>
        <dbReference type="ARBA" id="ARBA00041284"/>
    </source>
</evidence>
<evidence type="ECO:0000256" key="6">
    <source>
        <dbReference type="SAM" id="MobiDB-lite"/>
    </source>
</evidence>
<keyword evidence="3" id="KW-0963">Cytoplasm</keyword>
<dbReference type="AlphaFoldDB" id="G7DWY3"/>
<dbReference type="FunCoup" id="G7DWY3">
    <property type="interactions" value="321"/>
</dbReference>
<accession>G7DWY3</accession>
<dbReference type="EMBL" id="BABT02000054">
    <property type="protein sequence ID" value="GAA95080.1"/>
    <property type="molecule type" value="Genomic_DNA"/>
</dbReference>
<dbReference type="InterPro" id="IPR004328">
    <property type="entry name" value="BRO1_dom"/>
</dbReference>
<dbReference type="GO" id="GO:0005768">
    <property type="term" value="C:endosome"/>
    <property type="evidence" value="ECO:0007669"/>
    <property type="project" value="UniProtKB-SubCell"/>
</dbReference>
<feature type="compositionally biased region" description="Polar residues" evidence="6">
    <location>
        <begin position="880"/>
        <end position="905"/>
    </location>
</feature>
<dbReference type="InterPro" id="IPR025304">
    <property type="entry name" value="ALIX_V_dom"/>
</dbReference>
<dbReference type="OMA" id="CHAANQS"/>